<name>A0A8T8X6J8_ASPJA</name>
<dbReference type="AlphaFoldDB" id="A0A8T8X6J8"/>
<feature type="compositionally biased region" description="Basic residues" evidence="1">
    <location>
        <begin position="1"/>
        <end position="16"/>
    </location>
</feature>
<feature type="region of interest" description="Disordered" evidence="1">
    <location>
        <begin position="1"/>
        <end position="22"/>
    </location>
</feature>
<evidence type="ECO:0000313" key="3">
    <source>
        <dbReference type="Proteomes" id="UP000249497"/>
    </source>
</evidence>
<accession>A0A8T8X6J8</accession>
<evidence type="ECO:0000313" key="2">
    <source>
        <dbReference type="EMBL" id="RAH83665.1"/>
    </source>
</evidence>
<proteinExistence type="predicted"/>
<reference evidence="2 3" key="1">
    <citation type="submission" date="2018-02" db="EMBL/GenBank/DDBJ databases">
        <title>The genomes of Aspergillus section Nigri reveals drivers in fungal speciation.</title>
        <authorList>
            <consortium name="DOE Joint Genome Institute"/>
            <person name="Vesth T.C."/>
            <person name="Nybo J."/>
            <person name="Theobald S."/>
            <person name="Brandl J."/>
            <person name="Frisvad J.C."/>
            <person name="Nielsen K.F."/>
            <person name="Lyhne E.K."/>
            <person name="Kogle M.E."/>
            <person name="Kuo A."/>
            <person name="Riley R."/>
            <person name="Clum A."/>
            <person name="Nolan M."/>
            <person name="Lipzen A."/>
            <person name="Salamov A."/>
            <person name="Henrissat B."/>
            <person name="Wiebenga A."/>
            <person name="De vries R.P."/>
            <person name="Grigoriev I.V."/>
            <person name="Mortensen U.H."/>
            <person name="Andersen M.R."/>
            <person name="Baker S.E."/>
        </authorList>
    </citation>
    <scope>NUCLEOTIDE SEQUENCE [LARGE SCALE GENOMIC DNA]</scope>
    <source>
        <strain evidence="2 3">CBS 114.51</strain>
    </source>
</reference>
<dbReference type="RefSeq" id="XP_025529559.1">
    <property type="nucleotide sequence ID" value="XM_025671609.1"/>
</dbReference>
<organism evidence="2 3">
    <name type="scientific">Aspergillus japonicus CBS 114.51</name>
    <dbReference type="NCBI Taxonomy" id="1448312"/>
    <lineage>
        <taxon>Eukaryota</taxon>
        <taxon>Fungi</taxon>
        <taxon>Dikarya</taxon>
        <taxon>Ascomycota</taxon>
        <taxon>Pezizomycotina</taxon>
        <taxon>Eurotiomycetes</taxon>
        <taxon>Eurotiomycetidae</taxon>
        <taxon>Eurotiales</taxon>
        <taxon>Aspergillaceae</taxon>
        <taxon>Aspergillus</taxon>
        <taxon>Aspergillus subgen. Circumdati</taxon>
    </lineage>
</organism>
<gene>
    <name evidence="2" type="ORF">BO86DRAFT_387500</name>
</gene>
<dbReference type="Proteomes" id="UP000249497">
    <property type="component" value="Unassembled WGS sequence"/>
</dbReference>
<keyword evidence="3" id="KW-1185">Reference proteome</keyword>
<dbReference type="GeneID" id="37175301"/>
<feature type="region of interest" description="Disordered" evidence="1">
    <location>
        <begin position="148"/>
        <end position="176"/>
    </location>
</feature>
<sequence length="176" mass="19692">MVPLHRHLLKARHHPHLTPQRLERDTFPVLQLIAPLQPRLHAQRTDLPHRAHLLHPPRLIEPEPVRQRRAEVPRVPGAVRAQPDMQRGEGRQMLLHPGEEGLPGDEEVAVHARGRERAVVPVRMPQGARRHPAVQVDVQPELEVADAAVDGGRERGEEGETARGRGVQPDAVTAKN</sequence>
<feature type="compositionally biased region" description="Basic and acidic residues" evidence="1">
    <location>
        <begin position="151"/>
        <end position="163"/>
    </location>
</feature>
<protein>
    <submittedName>
        <fullName evidence="2">Uncharacterized protein</fullName>
    </submittedName>
</protein>
<dbReference type="EMBL" id="KZ824781">
    <property type="protein sequence ID" value="RAH83665.1"/>
    <property type="molecule type" value="Genomic_DNA"/>
</dbReference>
<evidence type="ECO:0000256" key="1">
    <source>
        <dbReference type="SAM" id="MobiDB-lite"/>
    </source>
</evidence>